<feature type="region of interest" description="Disordered" evidence="1">
    <location>
        <begin position="1"/>
        <end position="22"/>
    </location>
</feature>
<proteinExistence type="predicted"/>
<dbReference type="Proteomes" id="UP001189429">
    <property type="component" value="Unassembled WGS sequence"/>
</dbReference>
<evidence type="ECO:0000256" key="1">
    <source>
        <dbReference type="SAM" id="MobiDB-lite"/>
    </source>
</evidence>
<dbReference type="EMBL" id="CAUYUJ010006182">
    <property type="protein sequence ID" value="CAK0816423.1"/>
    <property type="molecule type" value="Genomic_DNA"/>
</dbReference>
<sequence length="58" mass="7033">EGRKKGRRSVRQRNNKRVQEFTDTPRLRKRLEIRFGREDWDSLLRLFQLVPGPAQDPE</sequence>
<protein>
    <submittedName>
        <fullName evidence="2">Uncharacterized protein</fullName>
    </submittedName>
</protein>
<accession>A0ABN9RBU3</accession>
<feature type="non-terminal residue" evidence="2">
    <location>
        <position position="1"/>
    </location>
</feature>
<reference evidence="2" key="1">
    <citation type="submission" date="2023-10" db="EMBL/GenBank/DDBJ databases">
        <authorList>
            <person name="Chen Y."/>
            <person name="Shah S."/>
            <person name="Dougan E. K."/>
            <person name="Thang M."/>
            <person name="Chan C."/>
        </authorList>
    </citation>
    <scope>NUCLEOTIDE SEQUENCE [LARGE SCALE GENOMIC DNA]</scope>
</reference>
<feature type="non-terminal residue" evidence="2">
    <location>
        <position position="58"/>
    </location>
</feature>
<evidence type="ECO:0000313" key="3">
    <source>
        <dbReference type="Proteomes" id="UP001189429"/>
    </source>
</evidence>
<name>A0ABN9RBU3_9DINO</name>
<comment type="caution">
    <text evidence="2">The sequence shown here is derived from an EMBL/GenBank/DDBJ whole genome shotgun (WGS) entry which is preliminary data.</text>
</comment>
<evidence type="ECO:0000313" key="2">
    <source>
        <dbReference type="EMBL" id="CAK0816423.1"/>
    </source>
</evidence>
<keyword evidence="3" id="KW-1185">Reference proteome</keyword>
<organism evidence="2 3">
    <name type="scientific">Prorocentrum cordatum</name>
    <dbReference type="NCBI Taxonomy" id="2364126"/>
    <lineage>
        <taxon>Eukaryota</taxon>
        <taxon>Sar</taxon>
        <taxon>Alveolata</taxon>
        <taxon>Dinophyceae</taxon>
        <taxon>Prorocentrales</taxon>
        <taxon>Prorocentraceae</taxon>
        <taxon>Prorocentrum</taxon>
    </lineage>
</organism>
<feature type="compositionally biased region" description="Basic residues" evidence="1">
    <location>
        <begin position="1"/>
        <end position="16"/>
    </location>
</feature>
<gene>
    <name evidence="2" type="ORF">PCOR1329_LOCUS19379</name>
</gene>